<gene>
    <name evidence="2" type="primary">ANGEL2_4</name>
    <name evidence="2" type="ORF">BGZ70_001924</name>
</gene>
<dbReference type="Proteomes" id="UP000738359">
    <property type="component" value="Unassembled WGS sequence"/>
</dbReference>
<dbReference type="OrthoDB" id="428734at2759"/>
<reference evidence="2" key="1">
    <citation type="journal article" date="2020" name="Fungal Divers.">
        <title>Resolving the Mortierellaceae phylogeny through synthesis of multi-gene phylogenetics and phylogenomics.</title>
        <authorList>
            <person name="Vandepol N."/>
            <person name="Liber J."/>
            <person name="Desiro A."/>
            <person name="Na H."/>
            <person name="Kennedy M."/>
            <person name="Barry K."/>
            <person name="Grigoriev I.V."/>
            <person name="Miller A.N."/>
            <person name="O'Donnell K."/>
            <person name="Stajich J.E."/>
            <person name="Bonito G."/>
        </authorList>
    </citation>
    <scope>NUCLEOTIDE SEQUENCE</scope>
    <source>
        <strain evidence="2">CK1249</strain>
    </source>
</reference>
<name>A0A9P6LXI2_MORAP</name>
<dbReference type="InterPro" id="IPR050410">
    <property type="entry name" value="CCR4/nocturin_mRNA_transcr"/>
</dbReference>
<dbReference type="InterPro" id="IPR036691">
    <property type="entry name" value="Endo/exonu/phosph_ase_sf"/>
</dbReference>
<sequence>TVSIVTYNLLSATLASTDRKFVGAGYAPGQLSWKERFERLVWEILLLEADIVCVQELDERNYRIDFGPTMATFGYAGVFQKRRWDLAYGFAIFLKKARVTLVRECPVPCPQGELVRDIDHAGLMLVVKVAGTPGPRRMCVATTHILNGEDIGWRRLGQLMSIMAAAEIQLRQHPRMPIVLTGDFNAKLSNYSTKFVRRGGYLERIILDYGSLESIIIGWVGIPRCHSDEDVRKFKEESWEVRQLVDPSAFATEAQALQAQTMAQRSDLVDRLVSHSVRTASAYSLANIVDHIFYGQIGDIPLMTLVARLELPESLAQLKNGLPAAHLGSDHFALGAKFCLLNEADEAVEAEDEEEEMGQEEEYLRLLDHEEDYLRLEQEEEEEQE</sequence>
<evidence type="ECO:0000313" key="2">
    <source>
        <dbReference type="EMBL" id="KAF9949117.1"/>
    </source>
</evidence>
<dbReference type="PANTHER" id="PTHR12121:SF34">
    <property type="entry name" value="PROTEIN ANGEL"/>
    <property type="match status" value="1"/>
</dbReference>
<feature type="non-terminal residue" evidence="2">
    <location>
        <position position="385"/>
    </location>
</feature>
<protein>
    <submittedName>
        <fullName evidence="2">Protein angel 2</fullName>
    </submittedName>
</protein>
<dbReference type="InterPro" id="IPR005135">
    <property type="entry name" value="Endo/exonuclease/phosphatase"/>
</dbReference>
<dbReference type="Pfam" id="PF03372">
    <property type="entry name" value="Exo_endo_phos"/>
    <property type="match status" value="1"/>
</dbReference>
<feature type="domain" description="Endonuclease/exonuclease/phosphatase" evidence="1">
    <location>
        <begin position="35"/>
        <end position="296"/>
    </location>
</feature>
<dbReference type="GO" id="GO:0000175">
    <property type="term" value="F:3'-5'-RNA exonuclease activity"/>
    <property type="evidence" value="ECO:0007669"/>
    <property type="project" value="TreeGrafter"/>
</dbReference>
<organism evidence="2 3">
    <name type="scientific">Mortierella alpina</name>
    <name type="common">Oleaginous fungus</name>
    <name type="synonym">Mortierella renispora</name>
    <dbReference type="NCBI Taxonomy" id="64518"/>
    <lineage>
        <taxon>Eukaryota</taxon>
        <taxon>Fungi</taxon>
        <taxon>Fungi incertae sedis</taxon>
        <taxon>Mucoromycota</taxon>
        <taxon>Mortierellomycotina</taxon>
        <taxon>Mortierellomycetes</taxon>
        <taxon>Mortierellales</taxon>
        <taxon>Mortierellaceae</taxon>
        <taxon>Mortierella</taxon>
    </lineage>
</organism>
<evidence type="ECO:0000313" key="3">
    <source>
        <dbReference type="Proteomes" id="UP000738359"/>
    </source>
</evidence>
<dbReference type="SUPFAM" id="SSF56219">
    <property type="entry name" value="DNase I-like"/>
    <property type="match status" value="1"/>
</dbReference>
<dbReference type="EMBL" id="JAAAHY010001449">
    <property type="protein sequence ID" value="KAF9949117.1"/>
    <property type="molecule type" value="Genomic_DNA"/>
</dbReference>
<dbReference type="AlphaFoldDB" id="A0A9P6LXI2"/>
<evidence type="ECO:0000259" key="1">
    <source>
        <dbReference type="Pfam" id="PF03372"/>
    </source>
</evidence>
<comment type="caution">
    <text evidence="2">The sequence shown here is derived from an EMBL/GenBank/DDBJ whole genome shotgun (WGS) entry which is preliminary data.</text>
</comment>
<accession>A0A9P6LXI2</accession>
<dbReference type="PANTHER" id="PTHR12121">
    <property type="entry name" value="CARBON CATABOLITE REPRESSOR PROTEIN 4"/>
    <property type="match status" value="1"/>
</dbReference>
<keyword evidence="3" id="KW-1185">Reference proteome</keyword>
<dbReference type="Gene3D" id="3.60.10.10">
    <property type="entry name" value="Endonuclease/exonuclease/phosphatase"/>
    <property type="match status" value="1"/>
</dbReference>
<proteinExistence type="predicted"/>